<evidence type="ECO:0000256" key="1">
    <source>
        <dbReference type="SAM" id="SignalP"/>
    </source>
</evidence>
<comment type="caution">
    <text evidence="3">The sequence shown here is derived from an EMBL/GenBank/DDBJ whole genome shotgun (WGS) entry which is preliminary data.</text>
</comment>
<proteinExistence type="predicted"/>
<keyword evidence="1" id="KW-0732">Signal</keyword>
<organism evidence="3 4">
    <name type="scientific">Sphingomonas limnosediminicola</name>
    <dbReference type="NCBI Taxonomy" id="940133"/>
    <lineage>
        <taxon>Bacteria</taxon>
        <taxon>Pseudomonadati</taxon>
        <taxon>Pseudomonadota</taxon>
        <taxon>Alphaproteobacteria</taxon>
        <taxon>Sphingomonadales</taxon>
        <taxon>Sphingomonadaceae</taxon>
        <taxon>Sphingomonas</taxon>
    </lineage>
</organism>
<evidence type="ECO:0000313" key="4">
    <source>
        <dbReference type="Proteomes" id="UP001500827"/>
    </source>
</evidence>
<dbReference type="InterPro" id="IPR013424">
    <property type="entry name" value="Ice-binding_C"/>
</dbReference>
<sequence>MRLSTQGTPLRATLCAAACVFSMSFPTQVRAQMVHEINLTTDDAAFLASQGLSPAAFVDPNLRNPWGMSFGPTSPFWISNEAAGNTTLYTGAGAPQPLVVTIPNASPPPAGPTGQAFVGGSGFNLPGGGTAVFAFANLDGSISAWNAALGTTANVQRDVPDAVYTGLATGSSGGSNYLYAANNAAGRVDVFDQNFQLTSLPGTFQDPSLPSGLTPFNVVNVGGLLFVTYATPGPGADEAALGTGAVDIFNTDGTFVSRFATGGNLLSPWGVAKAPDTWGAFSNAILVGNFSDEDGFINAFANDGSYLGMLTTDSGAFNMPYLWALGFRTGGPGVDTNALYFTAGIGDEEHGLFAELLPVPEPSTWLMMLLGFGLIGLSFRRGSYLESDGKFQDIAGAR</sequence>
<feature type="signal peptide" evidence="1">
    <location>
        <begin position="1"/>
        <end position="31"/>
    </location>
</feature>
<gene>
    <name evidence="3" type="ORF">GCM10022276_12190</name>
</gene>
<dbReference type="NCBIfam" id="TIGR02595">
    <property type="entry name" value="PEP_CTERM"/>
    <property type="match status" value="1"/>
</dbReference>
<evidence type="ECO:0000259" key="2">
    <source>
        <dbReference type="Pfam" id="PF07589"/>
    </source>
</evidence>
<keyword evidence="4" id="KW-1185">Reference proteome</keyword>
<dbReference type="Proteomes" id="UP001500827">
    <property type="component" value="Unassembled WGS sequence"/>
</dbReference>
<protein>
    <submittedName>
        <fullName evidence="3">TIGR03118 family protein</fullName>
    </submittedName>
</protein>
<dbReference type="NCBIfam" id="NF035944">
    <property type="entry name" value="PEPxxWA-CTERM"/>
    <property type="match status" value="1"/>
</dbReference>
<dbReference type="EMBL" id="BAABBM010000001">
    <property type="protein sequence ID" value="GAA3894610.1"/>
    <property type="molecule type" value="Genomic_DNA"/>
</dbReference>
<dbReference type="InterPro" id="IPR017549">
    <property type="entry name" value="APMV_L690"/>
</dbReference>
<evidence type="ECO:0000313" key="3">
    <source>
        <dbReference type="EMBL" id="GAA3894610.1"/>
    </source>
</evidence>
<reference evidence="4" key="1">
    <citation type="journal article" date="2019" name="Int. J. Syst. Evol. Microbiol.">
        <title>The Global Catalogue of Microorganisms (GCM) 10K type strain sequencing project: providing services to taxonomists for standard genome sequencing and annotation.</title>
        <authorList>
            <consortium name="The Broad Institute Genomics Platform"/>
            <consortium name="The Broad Institute Genome Sequencing Center for Infectious Disease"/>
            <person name="Wu L."/>
            <person name="Ma J."/>
        </authorList>
    </citation>
    <scope>NUCLEOTIDE SEQUENCE [LARGE SCALE GENOMIC DNA]</scope>
    <source>
        <strain evidence="4">JCM 17543</strain>
    </source>
</reference>
<accession>A0ABP7L5B5</accession>
<dbReference type="Pfam" id="PF07589">
    <property type="entry name" value="PEP-CTERM"/>
    <property type="match status" value="1"/>
</dbReference>
<dbReference type="SUPFAM" id="SSF75011">
    <property type="entry name" value="3-carboxy-cis,cis-mucoante lactonizing enzyme"/>
    <property type="match status" value="1"/>
</dbReference>
<dbReference type="NCBIfam" id="TIGR03118">
    <property type="entry name" value="PEPCTERM_chp_1"/>
    <property type="match status" value="1"/>
</dbReference>
<name>A0ABP7L5B5_9SPHN</name>
<feature type="chain" id="PRO_5046099704" evidence="1">
    <location>
        <begin position="32"/>
        <end position="398"/>
    </location>
</feature>
<feature type="domain" description="Ice-binding protein C-terminal" evidence="2">
    <location>
        <begin position="358"/>
        <end position="381"/>
    </location>
</feature>